<dbReference type="Proteomes" id="UP000185207">
    <property type="component" value="Unassembled WGS sequence"/>
</dbReference>
<evidence type="ECO:0000259" key="3">
    <source>
        <dbReference type="Pfam" id="PF25564"/>
    </source>
</evidence>
<dbReference type="InterPro" id="IPR047589">
    <property type="entry name" value="DUF11_rpt"/>
</dbReference>
<dbReference type="OrthoDB" id="1254202at2"/>
<dbReference type="Pfam" id="PF20009">
    <property type="entry name" value="GEVED"/>
    <property type="match status" value="1"/>
</dbReference>
<keyword evidence="5" id="KW-1185">Reference proteome</keyword>
<name>A0A1N6IZL0_9FLAO</name>
<keyword evidence="1" id="KW-0732">Signal</keyword>
<sequence>MKFKILMSLLFILGFYQQSFSQSRPGSSMQLQKKRLPNSGAGNAITGNPIRKNSPSQIRYQETLQGGATIIGNSWYYSLPADNTAMLIADVDDDNSTNMSSSADLILPVGSKIEKVFLSIESGYYDYANFTAVKLKVPGAASYTTLISATSLADNLLSDLVDSTISGGYGQMIWDITSMVPANGYVSTAGGGVGGRFYLADPNPQPYNMGGWSMIVVYSNPNSKFRSITVADNWQYFYDSSVETNISGIKVPSSGNVKAVVGVTGTYGDRGYEDYVKFGKQGDILTSLKDPMTGLDTDALNSSIAWTSENNVSADGGPAISGNYVARNPISAGHIYGPAESWDFDADIFDASGILTASINPIDVTFIQESTGGDVLASGSYFISVDLALAPKLLKTLSPTSIYDGGTATYTWTVTNTLSDAILQTISFTDNLPAGIKVASVPNASITGGIGGGIAAAPGSGTVTISNLQLNPGQSATIKVDITNVPGQLNATCTGLPSAFTNSFSNISLGDDVSLDASGIVPQCLIVKCKANVTPPPVQDLSAVCPANTVNLASAFTGTVPAGLSLVWFTNNTHSGTALSGTQITQAGAGSYYAFYYDSVSQCYSVASSLVNVTVFNLDSDGDGVPDVCDLDNDNDGILDTDECGSANRIVRGDFSNLPTPSGNINAAQVAAATSNKWVYNGTNGVNLYWGNVTSGFGNGITLDKDNQTQTLTQSLTGVGYVLPGFKSQLLITKFMARNGVGGTGSGTQKGRSSTLTISYAGVEYVKLVTADGVNSNSTLTYSNGATGNISTILVDSNYDNWTITLPSNISHSGDLVIKNVNGVGNALGGADDFVMADIVLNSCKDTDGDGIPDYLDLDSDNDGCLDAIEGDENVTSSQLVTAGGGLTVGIGSTAASQNLCANGTCVNANGVPNIVNPGGAADIGNDQGQGVGTSQNEKLTACLPICGFDNTNGGNTTPVPVAKSNISANAAPTITYLQNASASASRTNEFDFGGVNLTNSTGNTIPNVLIDISKLGFWTQNVSGTTFKIYAYNQANQAWEGTLGNGQTAYFKILGISVNGAQITNPNIRLLPVQNSASVTGYHFASTSDTVSDVATSFTDGGTGTSYSITGSTVSLPQNLPVIDLGALANGSTLTNVKIRMGLVMPNNADAWVNNPDTGTGDIDYYVYGFADVWGTGYDFGDAPSSYGIAQHAPSLCSPAIYIGPNRQDYESSVTGNTTADADDLNMPNYDDENDSLPDFSAGQTSYSITLPYVNNAASGTVSAWIDWNNNGVFDASERANTTISTGSGNIVLTWKTSGAASGEGVIPSGITTGYKMVRTRIGTISSEILSVSGIATDGEVEDRLLFVSAYCTKPGDFTTGGTPTKIGITVQEKLSGWPESIPNGHIALESKEKGFVITRVSHVSTTPDLTNDSIKDPKEGMLIYDIQDKCVKLFNGITWNCIRRTCNDTN</sequence>
<evidence type="ECO:0000259" key="2">
    <source>
        <dbReference type="Pfam" id="PF20009"/>
    </source>
</evidence>
<dbReference type="Gene3D" id="4.10.1080.10">
    <property type="entry name" value="TSP type-3 repeat"/>
    <property type="match status" value="1"/>
</dbReference>
<evidence type="ECO:0000256" key="1">
    <source>
        <dbReference type="SAM" id="SignalP"/>
    </source>
</evidence>
<dbReference type="EMBL" id="FSRK01000002">
    <property type="protein sequence ID" value="SIO37462.1"/>
    <property type="molecule type" value="Genomic_DNA"/>
</dbReference>
<proteinExistence type="predicted"/>
<organism evidence="4 5">
    <name type="scientific">Epilithonimonas zeae</name>
    <dbReference type="NCBI Taxonomy" id="1416779"/>
    <lineage>
        <taxon>Bacteria</taxon>
        <taxon>Pseudomonadati</taxon>
        <taxon>Bacteroidota</taxon>
        <taxon>Flavobacteriia</taxon>
        <taxon>Flavobacteriales</taxon>
        <taxon>Weeksellaceae</taxon>
        <taxon>Chryseobacterium group</taxon>
        <taxon>Epilithonimonas</taxon>
    </lineage>
</organism>
<dbReference type="STRING" id="1416779.SAMN05444409_3162"/>
<dbReference type="InterPro" id="IPR045474">
    <property type="entry name" value="GEVED"/>
</dbReference>
<evidence type="ECO:0008006" key="6">
    <source>
        <dbReference type="Google" id="ProtNLM"/>
    </source>
</evidence>
<protein>
    <recommendedName>
        <fullName evidence="6">DUF11 domain-containing protein</fullName>
    </recommendedName>
</protein>
<feature type="signal peptide" evidence="1">
    <location>
        <begin position="1"/>
        <end position="21"/>
    </location>
</feature>
<feature type="domain" description="DUF7933" evidence="3">
    <location>
        <begin position="391"/>
        <end position="492"/>
    </location>
</feature>
<dbReference type="Pfam" id="PF25564">
    <property type="entry name" value="DUF7933"/>
    <property type="match status" value="1"/>
</dbReference>
<feature type="domain" description="GEVED" evidence="2">
    <location>
        <begin position="1263"/>
        <end position="1344"/>
    </location>
</feature>
<gene>
    <name evidence="4" type="ORF">SAMN05444409_3162</name>
</gene>
<evidence type="ECO:0000313" key="4">
    <source>
        <dbReference type="EMBL" id="SIO37462.1"/>
    </source>
</evidence>
<evidence type="ECO:0000313" key="5">
    <source>
        <dbReference type="Proteomes" id="UP000185207"/>
    </source>
</evidence>
<reference evidence="5" key="1">
    <citation type="submission" date="2016-11" db="EMBL/GenBank/DDBJ databases">
        <authorList>
            <person name="Varghese N."/>
            <person name="Submissions S."/>
        </authorList>
    </citation>
    <scope>NUCLEOTIDE SEQUENCE [LARGE SCALE GENOMIC DNA]</scope>
    <source>
        <strain evidence="5">DSM 27623</strain>
    </source>
</reference>
<dbReference type="RefSeq" id="WP_083600789.1">
    <property type="nucleotide sequence ID" value="NZ_FSRK01000002.1"/>
</dbReference>
<dbReference type="NCBIfam" id="TIGR01451">
    <property type="entry name" value="B_ant_repeat"/>
    <property type="match status" value="1"/>
</dbReference>
<accession>A0A1N6IZL0</accession>
<dbReference type="InterPro" id="IPR057693">
    <property type="entry name" value="DUF7933"/>
</dbReference>
<dbReference type="GO" id="GO:0005509">
    <property type="term" value="F:calcium ion binding"/>
    <property type="evidence" value="ECO:0007669"/>
    <property type="project" value="InterPro"/>
</dbReference>
<dbReference type="SUPFAM" id="SSF103647">
    <property type="entry name" value="TSP type-3 repeat"/>
    <property type="match status" value="1"/>
</dbReference>
<dbReference type="InterPro" id="IPR028974">
    <property type="entry name" value="TSP_type-3_rpt"/>
</dbReference>
<feature type="chain" id="PRO_5012161630" description="DUF11 domain-containing protein" evidence="1">
    <location>
        <begin position="22"/>
        <end position="1452"/>
    </location>
</feature>